<dbReference type="InterPro" id="IPR041657">
    <property type="entry name" value="HTH_17"/>
</dbReference>
<feature type="domain" description="Helix-turn-helix" evidence="1">
    <location>
        <begin position="18"/>
        <end position="68"/>
    </location>
</feature>
<dbReference type="Pfam" id="PF12728">
    <property type="entry name" value="HTH_17"/>
    <property type="match status" value="1"/>
</dbReference>
<dbReference type="EMBL" id="AACKMW020000009">
    <property type="protein sequence ID" value="MPB98660.1"/>
    <property type="molecule type" value="Genomic_DNA"/>
</dbReference>
<dbReference type="Gene3D" id="1.10.1660.10">
    <property type="match status" value="1"/>
</dbReference>
<keyword evidence="3" id="KW-1185">Reference proteome</keyword>
<organism evidence="2 3">
    <name type="scientific">Campylobacter subantarcticus</name>
    <dbReference type="NCBI Taxonomy" id="497724"/>
    <lineage>
        <taxon>Bacteria</taxon>
        <taxon>Pseudomonadati</taxon>
        <taxon>Campylobacterota</taxon>
        <taxon>Epsilonproteobacteria</taxon>
        <taxon>Campylobacterales</taxon>
        <taxon>Campylobacteraceae</taxon>
        <taxon>Campylobacter</taxon>
    </lineage>
</organism>
<dbReference type="RefSeq" id="WP_043019580.1">
    <property type="nucleotide sequence ID" value="NZ_AACKMW020000009.1"/>
</dbReference>
<evidence type="ECO:0000259" key="1">
    <source>
        <dbReference type="Pfam" id="PF12728"/>
    </source>
</evidence>
<accession>A0ABW9N329</accession>
<evidence type="ECO:0000313" key="2">
    <source>
        <dbReference type="EMBL" id="MPB98660.1"/>
    </source>
</evidence>
<name>A0ABW9N329_9BACT</name>
<gene>
    <name evidence="2" type="ORF">A0Z09_001050</name>
</gene>
<protein>
    <submittedName>
        <fullName evidence="2">Helix-turn-helix domain-containing protein</fullName>
    </submittedName>
</protein>
<dbReference type="SUPFAM" id="SSF46955">
    <property type="entry name" value="Putative DNA-binding domain"/>
    <property type="match status" value="1"/>
</dbReference>
<comment type="caution">
    <text evidence="2">The sequence shown here is derived from an EMBL/GenBank/DDBJ whole genome shotgun (WGS) entry which is preliminary data.</text>
</comment>
<evidence type="ECO:0000313" key="3">
    <source>
        <dbReference type="Proteomes" id="UP000364097"/>
    </source>
</evidence>
<sequence length="72" mass="8433">MNTIKFLNSNGDFEEKNVYNIKEVSEILGISTTTVKKIIQKGEIKVVQFPTKKLKYIEQEELIRFQNKIRGE</sequence>
<dbReference type="Proteomes" id="UP000364097">
    <property type="component" value="Unassembled WGS sequence"/>
</dbReference>
<proteinExistence type="predicted"/>
<dbReference type="InterPro" id="IPR009061">
    <property type="entry name" value="DNA-bd_dom_put_sf"/>
</dbReference>
<reference evidence="2" key="1">
    <citation type="submission" date="2019-08" db="EMBL/GenBank/DDBJ databases">
        <title>Rapid identification of Enteric Bacteria from Whole Genome Sequences (WGS) using Average Nucleotide Identity (ANI).</title>
        <authorList>
            <person name="Lane C."/>
        </authorList>
    </citation>
    <scope>NUCLEOTIDE SEQUENCE [LARGE SCALE GENOMIC DNA]</scope>
    <source>
        <strain evidence="2">2010D-8461</strain>
    </source>
</reference>